<feature type="transmembrane region" description="Helical" evidence="9">
    <location>
        <begin position="6"/>
        <end position="30"/>
    </location>
</feature>
<comment type="similarity">
    <text evidence="3">Belongs to the EfeM/EfeO family.</text>
</comment>
<feature type="transmembrane region" description="Helical" evidence="9">
    <location>
        <begin position="286"/>
        <end position="307"/>
    </location>
</feature>
<comment type="similarity">
    <text evidence="4">Belongs to the oxidase-dependent Fe transporter (OFeT) (TC 9.A.10.1) family.</text>
</comment>
<evidence type="ECO:0000256" key="4">
    <source>
        <dbReference type="ARBA" id="ARBA00008333"/>
    </source>
</evidence>
<dbReference type="Pfam" id="PF09375">
    <property type="entry name" value="Peptidase_M75"/>
    <property type="match status" value="1"/>
</dbReference>
<name>A0ABN2IX39_9ACTN</name>
<evidence type="ECO:0000256" key="2">
    <source>
        <dbReference type="ARBA" id="ARBA00004196"/>
    </source>
</evidence>
<evidence type="ECO:0000313" key="11">
    <source>
        <dbReference type="EMBL" id="GAA1713460.1"/>
    </source>
</evidence>
<evidence type="ECO:0000256" key="6">
    <source>
        <dbReference type="ARBA" id="ARBA00022729"/>
    </source>
</evidence>
<comment type="caution">
    <text evidence="11">The sequence shown here is derived from an EMBL/GenBank/DDBJ whole genome shotgun (WGS) entry which is preliminary data.</text>
</comment>
<keyword evidence="8 9" id="KW-0472">Membrane</keyword>
<reference evidence="11 12" key="1">
    <citation type="journal article" date="2019" name="Int. J. Syst. Evol. Microbiol.">
        <title>The Global Catalogue of Microorganisms (GCM) 10K type strain sequencing project: providing services to taxonomists for standard genome sequencing and annotation.</title>
        <authorList>
            <consortium name="The Broad Institute Genomics Platform"/>
            <consortium name="The Broad Institute Genome Sequencing Center for Infectious Disease"/>
            <person name="Wu L."/>
            <person name="Ma J."/>
        </authorList>
    </citation>
    <scope>NUCLEOTIDE SEQUENCE [LARGE SCALE GENOMIC DNA]</scope>
    <source>
        <strain evidence="11 12">JCM 14718</strain>
    </source>
</reference>
<dbReference type="InterPro" id="IPR034981">
    <property type="entry name" value="Imelysin-like_EfeO/Algp7"/>
</dbReference>
<keyword evidence="5 9" id="KW-0812">Transmembrane</keyword>
<dbReference type="InterPro" id="IPR018976">
    <property type="entry name" value="Imelysin-like"/>
</dbReference>
<evidence type="ECO:0000256" key="9">
    <source>
        <dbReference type="SAM" id="Phobius"/>
    </source>
</evidence>
<feature type="transmembrane region" description="Helical" evidence="9">
    <location>
        <begin position="149"/>
        <end position="170"/>
    </location>
</feature>
<dbReference type="RefSeq" id="WP_344314698.1">
    <property type="nucleotide sequence ID" value="NZ_BAAANY010000038.1"/>
</dbReference>
<sequence>MWADALPNLVIGLREGLEIGLVVSILLAAVRRVGGGATTRPVWLGVLAAALLSLGFGAVLTFSRAELSARAQSIFAGLLSVAAVALVTWMIFWMRRTARGLSGQLRAKVSDAVTVGAGALAATAFIAVAREGLETALFVWTTVQASGDTVAPLAGAGVGIAASIGLCWLLYRSSVKINIGVFFARTAILLILIAAGVLSYGLGELQTAGWLPGHLWVAFDLSGAISTDAWWVSIIAGITNLAPAMTWLQVGAYVAYGTVVLAVFLRGPVNPPVPRTASRPIRRRRWAIVAVAIVLPLLAVGAFAALAPSGVGPSQQITITASGCASDWKGGTAGPQTFTVVNKSGHGGEIYLIEAISGAVIGEIEGLGPGTRRSLSVNVGAGSYAWRCLIPGQSSQLSPAAQLRGQAASTGAPAAVLPVTETDLRGPTDAYRSYVEPQLSQLANETSILEQQISAANLTAARGTWLQAQLTWERVGAAYGSFGDLADAIGGLPHGLPTDPNFAGLHRIEYGLWHGQNAAELSPYAVKLTSEVAQLRQQLPKLTADPTDLPLRAHEILEDAQRFHLTGLSDFGASAGYRKTLADVDATNAVLDRLAPLLQARRANLLPLARTQLGELGTALMATQINGDWLGPMQVPLATRQQVDARLGAVLETLSAVPTLLEVRQN</sequence>
<keyword evidence="6" id="KW-0732">Signal</keyword>
<feature type="transmembrane region" description="Helical" evidence="9">
    <location>
        <begin position="74"/>
        <end position="92"/>
    </location>
</feature>
<gene>
    <name evidence="11" type="ORF">GCM10009765_73220</name>
</gene>
<dbReference type="Gene3D" id="1.20.1420.20">
    <property type="entry name" value="M75 peptidase, HXXE motif"/>
    <property type="match status" value="1"/>
</dbReference>
<evidence type="ECO:0000259" key="10">
    <source>
        <dbReference type="Pfam" id="PF09375"/>
    </source>
</evidence>
<protein>
    <submittedName>
        <fullName evidence="11">FTR1 family protein</fullName>
    </submittedName>
</protein>
<feature type="transmembrane region" description="Helical" evidence="9">
    <location>
        <begin position="182"/>
        <end position="202"/>
    </location>
</feature>
<keyword evidence="12" id="KW-1185">Reference proteome</keyword>
<evidence type="ECO:0000256" key="8">
    <source>
        <dbReference type="ARBA" id="ARBA00023136"/>
    </source>
</evidence>
<dbReference type="PANTHER" id="PTHR31632:SF2">
    <property type="entry name" value="PLASMA MEMBRANE IRON PERMEASE"/>
    <property type="match status" value="1"/>
</dbReference>
<feature type="transmembrane region" description="Helical" evidence="9">
    <location>
        <begin position="42"/>
        <end position="62"/>
    </location>
</feature>
<dbReference type="InterPro" id="IPR038352">
    <property type="entry name" value="Imelysin_sf"/>
</dbReference>
<evidence type="ECO:0000313" key="12">
    <source>
        <dbReference type="Proteomes" id="UP001500618"/>
    </source>
</evidence>
<dbReference type="EMBL" id="BAAANY010000038">
    <property type="protein sequence ID" value="GAA1713460.1"/>
    <property type="molecule type" value="Genomic_DNA"/>
</dbReference>
<dbReference type="CDD" id="cd14656">
    <property type="entry name" value="Imelysin-like_EfeO"/>
    <property type="match status" value="1"/>
</dbReference>
<dbReference type="NCBIfam" id="NF041756">
    <property type="entry name" value="EfeU"/>
    <property type="match status" value="1"/>
</dbReference>
<feature type="transmembrane region" description="Helical" evidence="9">
    <location>
        <begin position="247"/>
        <end position="265"/>
    </location>
</feature>
<keyword evidence="7 9" id="KW-1133">Transmembrane helix</keyword>
<evidence type="ECO:0000256" key="1">
    <source>
        <dbReference type="ARBA" id="ARBA00004141"/>
    </source>
</evidence>
<organism evidence="11 12">
    <name type="scientific">Fodinicola feengrottensis</name>
    <dbReference type="NCBI Taxonomy" id="435914"/>
    <lineage>
        <taxon>Bacteria</taxon>
        <taxon>Bacillati</taxon>
        <taxon>Actinomycetota</taxon>
        <taxon>Actinomycetes</taxon>
        <taxon>Mycobacteriales</taxon>
        <taxon>Fodinicola</taxon>
    </lineage>
</organism>
<proteinExistence type="inferred from homology"/>
<feature type="domain" description="Imelysin-like" evidence="10">
    <location>
        <begin position="429"/>
        <end position="546"/>
    </location>
</feature>
<comment type="subcellular location">
    <subcellularLocation>
        <location evidence="2">Cell envelope</location>
    </subcellularLocation>
    <subcellularLocation>
        <location evidence="1">Membrane</location>
        <topology evidence="1">Multi-pass membrane protein</topology>
    </subcellularLocation>
</comment>
<dbReference type="Proteomes" id="UP001500618">
    <property type="component" value="Unassembled WGS sequence"/>
</dbReference>
<dbReference type="InterPro" id="IPR004923">
    <property type="entry name" value="FTR1/Fip1/EfeU"/>
</dbReference>
<evidence type="ECO:0000256" key="7">
    <source>
        <dbReference type="ARBA" id="ARBA00022989"/>
    </source>
</evidence>
<accession>A0ABN2IX39</accession>
<dbReference type="PANTHER" id="PTHR31632">
    <property type="entry name" value="IRON TRANSPORTER FTH1"/>
    <property type="match status" value="1"/>
</dbReference>
<evidence type="ECO:0000256" key="3">
    <source>
        <dbReference type="ARBA" id="ARBA00005989"/>
    </source>
</evidence>
<evidence type="ECO:0000256" key="5">
    <source>
        <dbReference type="ARBA" id="ARBA00022692"/>
    </source>
</evidence>
<feature type="transmembrane region" description="Helical" evidence="9">
    <location>
        <begin position="112"/>
        <end position="129"/>
    </location>
</feature>
<dbReference type="Pfam" id="PF03239">
    <property type="entry name" value="FTR1"/>
    <property type="match status" value="1"/>
</dbReference>